<evidence type="ECO:0000313" key="2">
    <source>
        <dbReference type="Proteomes" id="UP000019376"/>
    </source>
</evidence>
<sequence>MTDQEFTSKGNGLRERQPVFRRDPLPLQLCEDSEMRATALCIAMFLYLACHEELVRTLKFSEFLTFWGVGKG</sequence>
<name>S8B8J8_PENO1</name>
<evidence type="ECO:0000313" key="1">
    <source>
        <dbReference type="EMBL" id="EPS31087.1"/>
    </source>
</evidence>
<dbReference type="HOGENOM" id="CLU_2722996_0_0_1"/>
<organism evidence="1 2">
    <name type="scientific">Penicillium oxalicum (strain 114-2 / CGMCC 5302)</name>
    <name type="common">Penicillium decumbens</name>
    <dbReference type="NCBI Taxonomy" id="933388"/>
    <lineage>
        <taxon>Eukaryota</taxon>
        <taxon>Fungi</taxon>
        <taxon>Dikarya</taxon>
        <taxon>Ascomycota</taxon>
        <taxon>Pezizomycotina</taxon>
        <taxon>Eurotiomycetes</taxon>
        <taxon>Eurotiomycetidae</taxon>
        <taxon>Eurotiales</taxon>
        <taxon>Aspergillaceae</taxon>
        <taxon>Penicillium</taxon>
    </lineage>
</organism>
<dbReference type="AlphaFoldDB" id="S8B8J8"/>
<protein>
    <submittedName>
        <fullName evidence="1">Uncharacterized protein</fullName>
    </submittedName>
</protein>
<gene>
    <name evidence="1" type="ORF">PDE_06041</name>
</gene>
<reference evidence="1 2" key="1">
    <citation type="journal article" date="2013" name="PLoS ONE">
        <title>Genomic and secretomic analyses reveal unique features of the lignocellulolytic enzyme system of Penicillium decumbens.</title>
        <authorList>
            <person name="Liu G."/>
            <person name="Zhang L."/>
            <person name="Wei X."/>
            <person name="Zou G."/>
            <person name="Qin Y."/>
            <person name="Ma L."/>
            <person name="Li J."/>
            <person name="Zheng H."/>
            <person name="Wang S."/>
            <person name="Wang C."/>
            <person name="Xun L."/>
            <person name="Zhao G.-P."/>
            <person name="Zhou Z."/>
            <person name="Qu Y."/>
        </authorList>
    </citation>
    <scope>NUCLEOTIDE SEQUENCE [LARGE SCALE GENOMIC DNA]</scope>
    <source>
        <strain evidence="2">114-2 / CGMCC 5302</strain>
    </source>
</reference>
<proteinExistence type="predicted"/>
<dbReference type="EMBL" id="KB644413">
    <property type="protein sequence ID" value="EPS31087.1"/>
    <property type="molecule type" value="Genomic_DNA"/>
</dbReference>
<dbReference type="Proteomes" id="UP000019376">
    <property type="component" value="Unassembled WGS sequence"/>
</dbReference>
<accession>S8B8J8</accession>
<keyword evidence="2" id="KW-1185">Reference proteome</keyword>